<keyword evidence="2" id="KW-0479">Metal-binding</keyword>
<comment type="caution">
    <text evidence="8">The sequence shown here is derived from an EMBL/GenBank/DDBJ whole genome shotgun (WGS) entry which is preliminary data.</text>
</comment>
<feature type="domain" description="Oberon-like PHD finger" evidence="6">
    <location>
        <begin position="128"/>
        <end position="237"/>
    </location>
</feature>
<protein>
    <submittedName>
        <fullName evidence="8">Vernalization5/VIN3-like, putative isoform 2</fullName>
    </submittedName>
</protein>
<dbReference type="InterPro" id="IPR044514">
    <property type="entry name" value="VIN3-like"/>
</dbReference>
<keyword evidence="4" id="KW-0862">Zinc</keyword>
<evidence type="ECO:0000256" key="2">
    <source>
        <dbReference type="ARBA" id="ARBA00022723"/>
    </source>
</evidence>
<dbReference type="GO" id="GO:0008270">
    <property type="term" value="F:zinc ion binding"/>
    <property type="evidence" value="ECO:0007669"/>
    <property type="project" value="UniProtKB-KW"/>
</dbReference>
<evidence type="ECO:0000256" key="5">
    <source>
        <dbReference type="ARBA" id="ARBA00023242"/>
    </source>
</evidence>
<dbReference type="GO" id="GO:0040029">
    <property type="term" value="P:epigenetic regulation of gene expression"/>
    <property type="evidence" value="ECO:0007669"/>
    <property type="project" value="InterPro"/>
</dbReference>
<evidence type="ECO:0000256" key="4">
    <source>
        <dbReference type="ARBA" id="ARBA00022833"/>
    </source>
</evidence>
<keyword evidence="3" id="KW-0863">Zinc-finger</keyword>
<dbReference type="Proteomes" id="UP000436088">
    <property type="component" value="Unassembled WGS sequence"/>
</dbReference>
<dbReference type="InterPro" id="IPR032881">
    <property type="entry name" value="Oberon-like_PHD"/>
</dbReference>
<dbReference type="PANTHER" id="PTHR46286:SF2">
    <property type="entry name" value="VIN3-LIKE PROTEIN 2"/>
    <property type="match status" value="1"/>
</dbReference>
<reference evidence="8" key="1">
    <citation type="submission" date="2019-09" db="EMBL/GenBank/DDBJ databases">
        <title>Draft genome information of white flower Hibiscus syriacus.</title>
        <authorList>
            <person name="Kim Y.-M."/>
        </authorList>
    </citation>
    <scope>NUCLEOTIDE SEQUENCE [LARGE SCALE GENOMIC DNA]</scope>
    <source>
        <strain evidence="8">YM2019G1</strain>
    </source>
</reference>
<dbReference type="GO" id="GO:0005634">
    <property type="term" value="C:nucleus"/>
    <property type="evidence" value="ECO:0007669"/>
    <property type="project" value="UniProtKB-SubCell"/>
</dbReference>
<evidence type="ECO:0000259" key="6">
    <source>
        <dbReference type="Pfam" id="PF07227"/>
    </source>
</evidence>
<feature type="domain" description="VIN3-like fibronectin type-III" evidence="7">
    <location>
        <begin position="328"/>
        <end position="367"/>
    </location>
</feature>
<dbReference type="PANTHER" id="PTHR46286">
    <property type="entry name" value="VIN3-LIKE PROTEIN 2-RELATED"/>
    <property type="match status" value="1"/>
</dbReference>
<evidence type="ECO:0000256" key="3">
    <source>
        <dbReference type="ARBA" id="ARBA00022771"/>
    </source>
</evidence>
<evidence type="ECO:0000313" key="9">
    <source>
        <dbReference type="Proteomes" id="UP000436088"/>
    </source>
</evidence>
<sequence length="386" mass="44257">MRELVYELSKRTSRASEMLQSSIRQKILQVLCVEMRKERKYTGLTNLKIIENLLKIVAEKNSGVQEGVTNLEWQLYPTGGQKTAKRQRKADYPSRLPIPVNDLDIVNGVNDMINVVYFKNMDGKATMRQEDPFSKRCSCCICYKFDDKKDPSLWLICSSKPLLPGNSYGMSCHLECALKQEKSCIEKDKQCVVPDGIYYYIAYGKVNELIGCWRKQMMDTKDKRRVDILCYRVSLEHKILNSTEKYRKLLEIVDDAIKKPEPEVGPLTGVPVKRGRGIVNKLSSRPEFQKLYSSAVEFLDKMLFDTISHFSPNNLIPGSSCSISPVIVRFKEVSPTSVTVIMDSEEPLRSSIIAYKLWHRKTCDRDTLLNQLVPCLFRTHGLSSRD</sequence>
<dbReference type="GO" id="GO:0010048">
    <property type="term" value="P:vernalization response"/>
    <property type="evidence" value="ECO:0007669"/>
    <property type="project" value="InterPro"/>
</dbReference>
<dbReference type="Pfam" id="PF23376">
    <property type="entry name" value="Fn3_VIN3"/>
    <property type="match status" value="1"/>
</dbReference>
<evidence type="ECO:0000256" key="1">
    <source>
        <dbReference type="ARBA" id="ARBA00004123"/>
    </source>
</evidence>
<comment type="subcellular location">
    <subcellularLocation>
        <location evidence="1">Nucleus</location>
    </subcellularLocation>
</comment>
<accession>A0A6A2WDD2</accession>
<name>A0A6A2WDD2_HIBSY</name>
<dbReference type="InterPro" id="IPR058585">
    <property type="entry name" value="Fn3_VIN3"/>
</dbReference>
<dbReference type="EMBL" id="VEPZ02001774">
    <property type="protein sequence ID" value="KAE8655908.1"/>
    <property type="molecule type" value="Genomic_DNA"/>
</dbReference>
<proteinExistence type="predicted"/>
<gene>
    <name evidence="8" type="ORF">F3Y22_tig00117016pilonHSYRG00524</name>
</gene>
<dbReference type="Pfam" id="PF07227">
    <property type="entry name" value="PHD_Oberon"/>
    <property type="match status" value="1"/>
</dbReference>
<organism evidence="8 9">
    <name type="scientific">Hibiscus syriacus</name>
    <name type="common">Rose of Sharon</name>
    <dbReference type="NCBI Taxonomy" id="106335"/>
    <lineage>
        <taxon>Eukaryota</taxon>
        <taxon>Viridiplantae</taxon>
        <taxon>Streptophyta</taxon>
        <taxon>Embryophyta</taxon>
        <taxon>Tracheophyta</taxon>
        <taxon>Spermatophyta</taxon>
        <taxon>Magnoliopsida</taxon>
        <taxon>eudicotyledons</taxon>
        <taxon>Gunneridae</taxon>
        <taxon>Pentapetalae</taxon>
        <taxon>rosids</taxon>
        <taxon>malvids</taxon>
        <taxon>Malvales</taxon>
        <taxon>Malvaceae</taxon>
        <taxon>Malvoideae</taxon>
        <taxon>Hibiscus</taxon>
    </lineage>
</organism>
<evidence type="ECO:0000259" key="7">
    <source>
        <dbReference type="Pfam" id="PF23376"/>
    </source>
</evidence>
<dbReference type="AlphaFoldDB" id="A0A6A2WDD2"/>
<keyword evidence="5" id="KW-0539">Nucleus</keyword>
<evidence type="ECO:0000313" key="8">
    <source>
        <dbReference type="EMBL" id="KAE8655908.1"/>
    </source>
</evidence>
<keyword evidence="9" id="KW-1185">Reference proteome</keyword>